<dbReference type="InterPro" id="IPR032092">
    <property type="entry name" value="PilW"/>
</dbReference>
<evidence type="ECO:0000313" key="2">
    <source>
        <dbReference type="EMBL" id="SIS85204.1"/>
    </source>
</evidence>
<dbReference type="InterPro" id="IPR012902">
    <property type="entry name" value="N_methyl_site"/>
</dbReference>
<dbReference type="OrthoDB" id="5296662at2"/>
<organism evidence="2 3">
    <name type="scientific">Neptunomonas antarctica</name>
    <dbReference type="NCBI Taxonomy" id="619304"/>
    <lineage>
        <taxon>Bacteria</taxon>
        <taxon>Pseudomonadati</taxon>
        <taxon>Pseudomonadota</taxon>
        <taxon>Gammaproteobacteria</taxon>
        <taxon>Oceanospirillales</taxon>
        <taxon>Oceanospirillaceae</taxon>
        <taxon>Neptunomonas</taxon>
    </lineage>
</organism>
<dbReference type="InterPro" id="IPR045584">
    <property type="entry name" value="Pilin-like"/>
</dbReference>
<name>A0A1N7MGD0_9GAMM</name>
<dbReference type="GO" id="GO:0043683">
    <property type="term" value="P:type IV pilus assembly"/>
    <property type="evidence" value="ECO:0007669"/>
    <property type="project" value="InterPro"/>
</dbReference>
<evidence type="ECO:0000256" key="1">
    <source>
        <dbReference type="SAM" id="Phobius"/>
    </source>
</evidence>
<protein>
    <submittedName>
        <fullName evidence="2">Type IV pilus assembly protein PilW</fullName>
    </submittedName>
</protein>
<dbReference type="STRING" id="619304.SAMN05421760_10635"/>
<dbReference type="SUPFAM" id="SSF54523">
    <property type="entry name" value="Pili subunits"/>
    <property type="match status" value="1"/>
</dbReference>
<feature type="transmembrane region" description="Helical" evidence="1">
    <location>
        <begin position="21"/>
        <end position="44"/>
    </location>
</feature>
<gene>
    <name evidence="2" type="ORF">SAMN05421760_10635</name>
</gene>
<dbReference type="EMBL" id="FTOE01000006">
    <property type="protein sequence ID" value="SIS85204.1"/>
    <property type="molecule type" value="Genomic_DNA"/>
</dbReference>
<proteinExistence type="predicted"/>
<keyword evidence="1" id="KW-0472">Membrane</keyword>
<keyword evidence="3" id="KW-1185">Reference proteome</keyword>
<reference evidence="3" key="1">
    <citation type="submission" date="2017-01" db="EMBL/GenBank/DDBJ databases">
        <authorList>
            <person name="Varghese N."/>
            <person name="Submissions S."/>
        </authorList>
    </citation>
    <scope>NUCLEOTIDE SEQUENCE [LARGE SCALE GENOMIC DNA]</scope>
    <source>
        <strain evidence="3">DSM 22306</strain>
    </source>
</reference>
<dbReference type="Proteomes" id="UP000185999">
    <property type="component" value="Unassembled WGS sequence"/>
</dbReference>
<sequence length="241" mass="25873">MMDKNKQQYQHRYKRGQGGFSLIELMIALVLGLIIVGAVINAFLAMSQTYKVQDALSRAQESGRFALELVSQELRMAGFTDTAQRALIGYPQVTAQASLPSAVDDQVNDAVTSEMLFIDTHDSGGGLALYVAPDGQSGISTLYAGTQALVEGVASIIFSYGLDTNNDFQVDRFAPSSTVGIDWTQVVAVRVWILAVGGERGAVDTAQTLAAPFAAVDTSDRRLYQAFATTIALRNALLDKP</sequence>
<accession>A0A1N7MGD0</accession>
<keyword evidence="1" id="KW-0812">Transmembrane</keyword>
<dbReference type="RefSeq" id="WP_082400230.1">
    <property type="nucleotide sequence ID" value="NZ_LJSI01000045.1"/>
</dbReference>
<dbReference type="PROSITE" id="PS00409">
    <property type="entry name" value="PROKAR_NTER_METHYL"/>
    <property type="match status" value="1"/>
</dbReference>
<keyword evidence="1" id="KW-1133">Transmembrane helix</keyword>
<evidence type="ECO:0000313" key="3">
    <source>
        <dbReference type="Proteomes" id="UP000185999"/>
    </source>
</evidence>
<dbReference type="Pfam" id="PF16074">
    <property type="entry name" value="PilW"/>
    <property type="match status" value="1"/>
</dbReference>
<dbReference type="AlphaFoldDB" id="A0A1N7MGD0"/>
<dbReference type="Pfam" id="PF07963">
    <property type="entry name" value="N_methyl"/>
    <property type="match status" value="1"/>
</dbReference>
<dbReference type="NCBIfam" id="TIGR02532">
    <property type="entry name" value="IV_pilin_GFxxxE"/>
    <property type="match status" value="1"/>
</dbReference>